<accession>A0ABN2NIR2</accession>
<proteinExistence type="predicted"/>
<dbReference type="Pfam" id="PF02311">
    <property type="entry name" value="AraC_binding"/>
    <property type="match status" value="1"/>
</dbReference>
<organism evidence="3 4">
    <name type="scientific">Pseudonocardia ailaonensis</name>
    <dbReference type="NCBI Taxonomy" id="367279"/>
    <lineage>
        <taxon>Bacteria</taxon>
        <taxon>Bacillati</taxon>
        <taxon>Actinomycetota</taxon>
        <taxon>Actinomycetes</taxon>
        <taxon>Pseudonocardiales</taxon>
        <taxon>Pseudonocardiaceae</taxon>
        <taxon>Pseudonocardia</taxon>
    </lineage>
</organism>
<comment type="caution">
    <text evidence="3">The sequence shown here is derived from an EMBL/GenBank/DDBJ whole genome shotgun (WGS) entry which is preliminary data.</text>
</comment>
<keyword evidence="1" id="KW-0238">DNA-binding</keyword>
<sequence length="245" mass="25893">MTDEPFLVVRTSASDHRDGSRIGAHSHGWHQLVHVRSGLTTVRTPAGTWIAPPTWAVWLPAGAEHELRFTGASALRTAYVRPDRAPGGDCRAFAVSPLLRELLARTTELGMLDERDPTEAAVTSLILAELDGAGQAAITLPEPAGGPTAEAARLIGEDPAGSTTAALARAVGLGVRTLERRFLDDTGLTVGRWRRQLMLLRGLEVVAAGGTAVAAARAAGYATPSAWVAAFRSTFGTTPSRWFTP</sequence>
<dbReference type="SUPFAM" id="SSF51182">
    <property type="entry name" value="RmlC-like cupins"/>
    <property type="match status" value="1"/>
</dbReference>
<dbReference type="PANTHER" id="PTHR11019">
    <property type="entry name" value="HTH-TYPE TRANSCRIPTIONAL REGULATOR NIMR"/>
    <property type="match status" value="1"/>
</dbReference>
<evidence type="ECO:0000259" key="2">
    <source>
        <dbReference type="PROSITE" id="PS01124"/>
    </source>
</evidence>
<dbReference type="CDD" id="cd06124">
    <property type="entry name" value="cupin_NimR-like_N"/>
    <property type="match status" value="1"/>
</dbReference>
<evidence type="ECO:0000313" key="4">
    <source>
        <dbReference type="Proteomes" id="UP001500449"/>
    </source>
</evidence>
<dbReference type="PANTHER" id="PTHR11019:SF199">
    <property type="entry name" value="HTH-TYPE TRANSCRIPTIONAL REGULATOR NIMR"/>
    <property type="match status" value="1"/>
</dbReference>
<dbReference type="InterPro" id="IPR011051">
    <property type="entry name" value="RmlC_Cupin_sf"/>
</dbReference>
<dbReference type="Gene3D" id="1.10.10.60">
    <property type="entry name" value="Homeodomain-like"/>
    <property type="match status" value="1"/>
</dbReference>
<keyword evidence="4" id="KW-1185">Reference proteome</keyword>
<dbReference type="EMBL" id="BAAAQK010000024">
    <property type="protein sequence ID" value="GAA1869763.1"/>
    <property type="molecule type" value="Genomic_DNA"/>
</dbReference>
<protein>
    <submittedName>
        <fullName evidence="3">Helix-turn-helix transcriptional regulator</fullName>
    </submittedName>
</protein>
<dbReference type="SMART" id="SM00342">
    <property type="entry name" value="HTH_ARAC"/>
    <property type="match status" value="1"/>
</dbReference>
<dbReference type="InterPro" id="IPR014710">
    <property type="entry name" value="RmlC-like_jellyroll"/>
</dbReference>
<dbReference type="InterPro" id="IPR003313">
    <property type="entry name" value="AraC-bd"/>
</dbReference>
<gene>
    <name evidence="3" type="ORF">GCM10009836_57960</name>
</gene>
<evidence type="ECO:0000313" key="3">
    <source>
        <dbReference type="EMBL" id="GAA1869763.1"/>
    </source>
</evidence>
<dbReference type="InterPro" id="IPR018060">
    <property type="entry name" value="HTH_AraC"/>
</dbReference>
<name>A0ABN2NIR2_9PSEU</name>
<evidence type="ECO:0000256" key="1">
    <source>
        <dbReference type="ARBA" id="ARBA00023125"/>
    </source>
</evidence>
<reference evidence="3 4" key="1">
    <citation type="journal article" date="2019" name="Int. J. Syst. Evol. Microbiol.">
        <title>The Global Catalogue of Microorganisms (GCM) 10K type strain sequencing project: providing services to taxonomists for standard genome sequencing and annotation.</title>
        <authorList>
            <consortium name="The Broad Institute Genomics Platform"/>
            <consortium name="The Broad Institute Genome Sequencing Center for Infectious Disease"/>
            <person name="Wu L."/>
            <person name="Ma J."/>
        </authorList>
    </citation>
    <scope>NUCLEOTIDE SEQUENCE [LARGE SCALE GENOMIC DNA]</scope>
    <source>
        <strain evidence="3 4">JCM 16009</strain>
    </source>
</reference>
<feature type="domain" description="HTH araC/xylS-type" evidence="2">
    <location>
        <begin position="149"/>
        <end position="245"/>
    </location>
</feature>
<dbReference type="PROSITE" id="PS01124">
    <property type="entry name" value="HTH_ARAC_FAMILY_2"/>
    <property type="match status" value="1"/>
</dbReference>
<dbReference type="Proteomes" id="UP001500449">
    <property type="component" value="Unassembled WGS sequence"/>
</dbReference>
<dbReference type="Pfam" id="PF12833">
    <property type="entry name" value="HTH_18"/>
    <property type="match status" value="1"/>
</dbReference>
<dbReference type="Gene3D" id="2.60.120.10">
    <property type="entry name" value="Jelly Rolls"/>
    <property type="match status" value="1"/>
</dbReference>